<evidence type="ECO:0000256" key="4">
    <source>
        <dbReference type="ARBA" id="ARBA00022722"/>
    </source>
</evidence>
<dbReference type="SMART" id="SM00358">
    <property type="entry name" value="DSRM"/>
    <property type="match status" value="1"/>
</dbReference>
<dbReference type="GO" id="GO:0003725">
    <property type="term" value="F:double-stranded RNA binding"/>
    <property type="evidence" value="ECO:0007669"/>
    <property type="project" value="TreeGrafter"/>
</dbReference>
<dbReference type="GO" id="GO:0008033">
    <property type="term" value="P:tRNA processing"/>
    <property type="evidence" value="ECO:0007669"/>
    <property type="project" value="UniProtKB-KW"/>
</dbReference>
<evidence type="ECO:0000256" key="8">
    <source>
        <dbReference type="HAMAP-Rule" id="MF_00104"/>
    </source>
</evidence>
<keyword evidence="6 8" id="KW-0378">Hydrolase</keyword>
<keyword evidence="8" id="KW-0479">Metal-binding</keyword>
<dbReference type="PANTHER" id="PTHR11207:SF0">
    <property type="entry name" value="RIBONUCLEASE 3"/>
    <property type="match status" value="1"/>
</dbReference>
<dbReference type="PROSITE" id="PS50137">
    <property type="entry name" value="DS_RBD"/>
    <property type="match status" value="1"/>
</dbReference>
<evidence type="ECO:0000259" key="9">
    <source>
        <dbReference type="PROSITE" id="PS50137"/>
    </source>
</evidence>
<dbReference type="GO" id="GO:0010468">
    <property type="term" value="P:regulation of gene expression"/>
    <property type="evidence" value="ECO:0007669"/>
    <property type="project" value="TreeGrafter"/>
</dbReference>
<dbReference type="CDD" id="cd00593">
    <property type="entry name" value="RIBOc"/>
    <property type="match status" value="1"/>
</dbReference>
<dbReference type="EC" id="3.1.26.3" evidence="8"/>
<comment type="catalytic activity">
    <reaction evidence="1 8">
        <text>Endonucleolytic cleavage to 5'-phosphomonoester.</text>
        <dbReference type="EC" id="3.1.26.3"/>
    </reaction>
</comment>
<dbReference type="SUPFAM" id="SSF69065">
    <property type="entry name" value="RNase III domain-like"/>
    <property type="match status" value="1"/>
</dbReference>
<comment type="similarity">
    <text evidence="2">Belongs to the ribonuclease III family.</text>
</comment>
<dbReference type="Gene3D" id="3.30.160.20">
    <property type="match status" value="1"/>
</dbReference>
<gene>
    <name evidence="8" type="primary">rnc</name>
    <name evidence="11" type="ORF">ACD_49C00074G0025</name>
</gene>
<dbReference type="Gene3D" id="1.10.1520.10">
    <property type="entry name" value="Ribonuclease III domain"/>
    <property type="match status" value="1"/>
</dbReference>
<feature type="active site" evidence="8">
    <location>
        <position position="63"/>
    </location>
</feature>
<dbReference type="PANTHER" id="PTHR11207">
    <property type="entry name" value="RIBONUCLEASE III"/>
    <property type="match status" value="1"/>
</dbReference>
<feature type="active site" evidence="8">
    <location>
        <position position="135"/>
    </location>
</feature>
<evidence type="ECO:0000256" key="1">
    <source>
        <dbReference type="ARBA" id="ARBA00000109"/>
    </source>
</evidence>
<keyword evidence="7 8" id="KW-0694">RNA-binding</keyword>
<evidence type="ECO:0000256" key="6">
    <source>
        <dbReference type="ARBA" id="ARBA00022801"/>
    </source>
</evidence>
<feature type="binding site" evidence="8">
    <location>
        <position position="132"/>
    </location>
    <ligand>
        <name>Mg(2+)</name>
        <dbReference type="ChEBI" id="CHEBI:18420"/>
    </ligand>
</feature>
<evidence type="ECO:0000256" key="3">
    <source>
        <dbReference type="ARBA" id="ARBA00022664"/>
    </source>
</evidence>
<feature type="domain" description="DRBM" evidence="9">
    <location>
        <begin position="173"/>
        <end position="241"/>
    </location>
</feature>
<evidence type="ECO:0000259" key="10">
    <source>
        <dbReference type="PROSITE" id="PS50142"/>
    </source>
</evidence>
<proteinExistence type="inferred from homology"/>
<keyword evidence="3 8" id="KW-0507">mRNA processing</keyword>
<dbReference type="InterPro" id="IPR036389">
    <property type="entry name" value="RNase_III_sf"/>
</dbReference>
<dbReference type="GO" id="GO:0019843">
    <property type="term" value="F:rRNA binding"/>
    <property type="evidence" value="ECO:0007669"/>
    <property type="project" value="UniProtKB-KW"/>
</dbReference>
<keyword evidence="8" id="KW-0460">Magnesium</keyword>
<dbReference type="GO" id="GO:0006397">
    <property type="term" value="P:mRNA processing"/>
    <property type="evidence" value="ECO:0007669"/>
    <property type="project" value="UniProtKB-UniRule"/>
</dbReference>
<dbReference type="InterPro" id="IPR000999">
    <property type="entry name" value="RNase_III_dom"/>
</dbReference>
<comment type="cofactor">
    <cofactor evidence="8">
        <name>Mg(2+)</name>
        <dbReference type="ChEBI" id="CHEBI:18420"/>
    </cofactor>
</comment>
<dbReference type="NCBIfam" id="TIGR02191">
    <property type="entry name" value="RNaseIII"/>
    <property type="match status" value="1"/>
</dbReference>
<keyword evidence="4 8" id="KW-0540">Nuclease</keyword>
<dbReference type="PROSITE" id="PS50142">
    <property type="entry name" value="RNASE_3_2"/>
    <property type="match status" value="1"/>
</dbReference>
<dbReference type="InterPro" id="IPR011907">
    <property type="entry name" value="RNase_III"/>
</dbReference>
<keyword evidence="8" id="KW-0698">rRNA processing</keyword>
<dbReference type="GO" id="GO:0046872">
    <property type="term" value="F:metal ion binding"/>
    <property type="evidence" value="ECO:0007669"/>
    <property type="project" value="UniProtKB-KW"/>
</dbReference>
<name>K2BB07_9BACT</name>
<comment type="subunit">
    <text evidence="8">Homodimer.</text>
</comment>
<dbReference type="GO" id="GO:0006364">
    <property type="term" value="P:rRNA processing"/>
    <property type="evidence" value="ECO:0007669"/>
    <property type="project" value="UniProtKB-UniRule"/>
</dbReference>
<feature type="binding site" evidence="8">
    <location>
        <position position="59"/>
    </location>
    <ligand>
        <name>Mg(2+)</name>
        <dbReference type="ChEBI" id="CHEBI:18420"/>
    </ligand>
</feature>
<protein>
    <recommendedName>
        <fullName evidence="8">Ribonuclease 3</fullName>
        <ecNumber evidence="8">3.1.26.3</ecNumber>
    </recommendedName>
    <alternativeName>
        <fullName evidence="8">Ribonuclease III</fullName>
        <shortName evidence="8">RNase III</shortName>
    </alternativeName>
</protein>
<evidence type="ECO:0000256" key="2">
    <source>
        <dbReference type="ARBA" id="ARBA00010183"/>
    </source>
</evidence>
<dbReference type="Pfam" id="PF00035">
    <property type="entry name" value="dsrm"/>
    <property type="match status" value="1"/>
</dbReference>
<dbReference type="GO" id="GO:0004525">
    <property type="term" value="F:ribonuclease III activity"/>
    <property type="evidence" value="ECO:0007669"/>
    <property type="project" value="UniProtKB-UniRule"/>
</dbReference>
<comment type="subcellular location">
    <subcellularLocation>
        <location evidence="8">Cytoplasm</location>
    </subcellularLocation>
</comment>
<dbReference type="Pfam" id="PF14622">
    <property type="entry name" value="Ribonucleas_3_3"/>
    <property type="match status" value="1"/>
</dbReference>
<evidence type="ECO:0000256" key="5">
    <source>
        <dbReference type="ARBA" id="ARBA00022759"/>
    </source>
</evidence>
<keyword evidence="8" id="KW-0699">rRNA-binding</keyword>
<dbReference type="SMART" id="SM00535">
    <property type="entry name" value="RIBOc"/>
    <property type="match status" value="1"/>
</dbReference>
<organism evidence="11">
    <name type="scientific">uncultured bacterium</name>
    <name type="common">gcode 4</name>
    <dbReference type="NCBI Taxonomy" id="1234023"/>
    <lineage>
        <taxon>Bacteria</taxon>
        <taxon>environmental samples</taxon>
    </lineage>
</organism>
<evidence type="ECO:0000313" key="11">
    <source>
        <dbReference type="EMBL" id="EKD65948.1"/>
    </source>
</evidence>
<dbReference type="EMBL" id="AMFJ01021660">
    <property type="protein sequence ID" value="EKD65948.1"/>
    <property type="molecule type" value="Genomic_DNA"/>
</dbReference>
<keyword evidence="8" id="KW-0963">Cytoplasm</keyword>
<evidence type="ECO:0000256" key="7">
    <source>
        <dbReference type="ARBA" id="ARBA00022884"/>
    </source>
</evidence>
<dbReference type="SUPFAM" id="SSF54768">
    <property type="entry name" value="dsRNA-binding domain-like"/>
    <property type="match status" value="1"/>
</dbReference>
<keyword evidence="5 8" id="KW-0255">Endonuclease</keyword>
<comment type="caution">
    <text evidence="11">The sequence shown here is derived from an EMBL/GenBank/DDBJ whole genome shotgun (WGS) entry which is preliminary data.</text>
</comment>
<keyword evidence="8" id="KW-0819">tRNA processing</keyword>
<dbReference type="GO" id="GO:0005737">
    <property type="term" value="C:cytoplasm"/>
    <property type="evidence" value="ECO:0007669"/>
    <property type="project" value="UniProtKB-SubCell"/>
</dbReference>
<feature type="domain" description="RNase III" evidence="10">
    <location>
        <begin position="17"/>
        <end position="146"/>
    </location>
</feature>
<dbReference type="HAMAP" id="MF_00104">
    <property type="entry name" value="RNase_III"/>
    <property type="match status" value="1"/>
</dbReference>
<accession>K2BB07</accession>
<feature type="binding site" evidence="8">
    <location>
        <position position="135"/>
    </location>
    <ligand>
        <name>Mg(2+)</name>
        <dbReference type="ChEBI" id="CHEBI:18420"/>
    </ligand>
</feature>
<sequence>MIKKSLKYDYDEFEERVKNLLLNLQIPYKNITHYINSFIHKSILNEKISTFTESNERLEFFWDAILELLITEFLFNKFPTKWEWELTDLRSAIVRWKNLASISASLNFQDYIVLSKGETLTKWNENPYILANTLEAFLWAIYIDLWFTFSKKFVDKYISSTLSQIIENSLHIDPKTNLQEIIQSKQNITPVYRVIEESGLDHNKTYIMWVYIWENKIWEWTGASKKKAEKEAAKNALENLD</sequence>
<comment type="function">
    <text evidence="8">Digests double-stranded RNA. Involved in the processing of primary rRNA transcript to yield the immediate precursors to the large and small rRNAs (23S and 16S). Processes some mRNAs, and tRNAs when they are encoded in the rRNA operon. Processes pre-crRNA and tracrRNA of type II CRISPR loci if present in the organism.</text>
</comment>
<reference evidence="11" key="1">
    <citation type="journal article" date="2012" name="Science">
        <title>Fermentation, hydrogen, and sulfur metabolism in multiple uncultivated bacterial phyla.</title>
        <authorList>
            <person name="Wrighton K.C."/>
            <person name="Thomas B.C."/>
            <person name="Sharon I."/>
            <person name="Miller C.S."/>
            <person name="Castelle C.J."/>
            <person name="VerBerkmoes N.C."/>
            <person name="Wilkins M.J."/>
            <person name="Hettich R.L."/>
            <person name="Lipton M.S."/>
            <person name="Williams K.H."/>
            <person name="Long P.E."/>
            <person name="Banfield J.F."/>
        </authorList>
    </citation>
    <scope>NUCLEOTIDE SEQUENCE [LARGE SCALE GENOMIC DNA]</scope>
</reference>
<dbReference type="InterPro" id="IPR014720">
    <property type="entry name" value="dsRBD_dom"/>
</dbReference>
<dbReference type="AlphaFoldDB" id="K2BB07"/>